<keyword evidence="2 10" id="KW-0328">Glycosyltransferase</keyword>
<evidence type="ECO:0000256" key="7">
    <source>
        <dbReference type="ARBA" id="ARBA00023027"/>
    </source>
</evidence>
<keyword evidence="5 9" id="KW-0863">Zinc-finger</keyword>
<dbReference type="Proteomes" id="UP000186817">
    <property type="component" value="Unassembled WGS sequence"/>
</dbReference>
<dbReference type="Gene3D" id="1.10.8.10">
    <property type="entry name" value="DNA helicase RuvA subunit, C-terminal domain"/>
    <property type="match status" value="1"/>
</dbReference>
<dbReference type="PANTHER" id="PTHR14453">
    <property type="entry name" value="PARP/ZINC FINGER CCCH TYPE DOMAIN CONTAINING PROTEIN"/>
    <property type="match status" value="1"/>
</dbReference>
<evidence type="ECO:0000256" key="11">
    <source>
        <dbReference type="SAM" id="MobiDB-lite"/>
    </source>
</evidence>
<dbReference type="EMBL" id="LSRX01000981">
    <property type="protein sequence ID" value="OLP85348.1"/>
    <property type="molecule type" value="Genomic_DNA"/>
</dbReference>
<dbReference type="InterPro" id="IPR009060">
    <property type="entry name" value="UBA-like_sf"/>
</dbReference>
<organism evidence="15 16">
    <name type="scientific">Symbiodinium microadriaticum</name>
    <name type="common">Dinoflagellate</name>
    <name type="synonym">Zooxanthella microadriatica</name>
    <dbReference type="NCBI Taxonomy" id="2951"/>
    <lineage>
        <taxon>Eukaryota</taxon>
        <taxon>Sar</taxon>
        <taxon>Alveolata</taxon>
        <taxon>Dinophyceae</taxon>
        <taxon>Suessiales</taxon>
        <taxon>Symbiodiniaceae</taxon>
        <taxon>Symbiodinium</taxon>
    </lineage>
</organism>
<dbReference type="InterPro" id="IPR012317">
    <property type="entry name" value="Poly(ADP-ribose)pol_cat_dom"/>
</dbReference>
<keyword evidence="7 10" id="KW-0520">NAD</keyword>
<feature type="compositionally biased region" description="Polar residues" evidence="11">
    <location>
        <begin position="415"/>
        <end position="426"/>
    </location>
</feature>
<keyword evidence="8" id="KW-0539">Nucleus</keyword>
<dbReference type="InterPro" id="IPR015940">
    <property type="entry name" value="UBA"/>
</dbReference>
<dbReference type="Pfam" id="PF13913">
    <property type="entry name" value="zf-C2HC_2"/>
    <property type="match status" value="3"/>
</dbReference>
<feature type="region of interest" description="Disordered" evidence="11">
    <location>
        <begin position="377"/>
        <end position="428"/>
    </location>
</feature>
<protein>
    <recommendedName>
        <fullName evidence="10">Poly [ADP-ribose] polymerase</fullName>
        <shortName evidence="10">PARP</shortName>
        <ecNumber evidence="10">2.4.2.-</ecNumber>
    </recommendedName>
</protein>
<feature type="domain" description="PARP catalytic" evidence="13">
    <location>
        <begin position="435"/>
        <end position="625"/>
    </location>
</feature>
<dbReference type="GO" id="GO:0003714">
    <property type="term" value="F:transcription corepressor activity"/>
    <property type="evidence" value="ECO:0007669"/>
    <property type="project" value="TreeGrafter"/>
</dbReference>
<dbReference type="Pfam" id="PF00644">
    <property type="entry name" value="PARP"/>
    <property type="match status" value="1"/>
</dbReference>
<dbReference type="Gene3D" id="3.30.160.60">
    <property type="entry name" value="Classic Zinc Finger"/>
    <property type="match status" value="1"/>
</dbReference>
<feature type="domain" description="C2HC/C3H-type" evidence="14">
    <location>
        <begin position="353"/>
        <end position="382"/>
    </location>
</feature>
<evidence type="ECO:0000256" key="2">
    <source>
        <dbReference type="ARBA" id="ARBA00022676"/>
    </source>
</evidence>
<feature type="compositionally biased region" description="Polar residues" evidence="11">
    <location>
        <begin position="77"/>
        <end position="92"/>
    </location>
</feature>
<feature type="domain" description="UBA" evidence="12">
    <location>
        <begin position="146"/>
        <end position="189"/>
    </location>
</feature>
<reference evidence="15 16" key="1">
    <citation type="submission" date="2016-02" db="EMBL/GenBank/DDBJ databases">
        <title>Genome analysis of coral dinoflagellate symbionts highlights evolutionary adaptations to a symbiotic lifestyle.</title>
        <authorList>
            <person name="Aranda M."/>
            <person name="Li Y."/>
            <person name="Liew Y.J."/>
            <person name="Baumgarten S."/>
            <person name="Simakov O."/>
            <person name="Wilson M."/>
            <person name="Piel J."/>
            <person name="Ashoor H."/>
            <person name="Bougouffa S."/>
            <person name="Bajic V.B."/>
            <person name="Ryu T."/>
            <person name="Ravasi T."/>
            <person name="Bayer T."/>
            <person name="Micklem G."/>
            <person name="Kim H."/>
            <person name="Bhak J."/>
            <person name="Lajeunesse T.C."/>
            <person name="Voolstra C.R."/>
        </authorList>
    </citation>
    <scope>NUCLEOTIDE SEQUENCE [LARGE SCALE GENOMIC DNA]</scope>
    <source>
        <strain evidence="15 16">CCMP2467</strain>
    </source>
</reference>
<keyword evidence="3 10" id="KW-0808">Transferase</keyword>
<evidence type="ECO:0000256" key="1">
    <source>
        <dbReference type="ARBA" id="ARBA00004123"/>
    </source>
</evidence>
<dbReference type="SUPFAM" id="SSF46934">
    <property type="entry name" value="UBA-like"/>
    <property type="match status" value="1"/>
</dbReference>
<dbReference type="SMART" id="SM00165">
    <property type="entry name" value="UBA"/>
    <property type="match status" value="1"/>
</dbReference>
<keyword evidence="6" id="KW-0862">Zinc</keyword>
<keyword evidence="16" id="KW-1185">Reference proteome</keyword>
<evidence type="ECO:0000259" key="12">
    <source>
        <dbReference type="PROSITE" id="PS50030"/>
    </source>
</evidence>
<evidence type="ECO:0000256" key="9">
    <source>
        <dbReference type="PROSITE-ProRule" id="PRU01371"/>
    </source>
</evidence>
<comment type="caution">
    <text evidence="15">The sequence shown here is derived from an EMBL/GenBank/DDBJ whole genome shotgun (WGS) entry which is preliminary data.</text>
</comment>
<comment type="subcellular location">
    <subcellularLocation>
        <location evidence="1">Nucleus</location>
    </subcellularLocation>
</comment>
<dbReference type="GO" id="GO:0003950">
    <property type="term" value="F:NAD+ poly-ADP-ribosyltransferase activity"/>
    <property type="evidence" value="ECO:0007669"/>
    <property type="project" value="UniProtKB-UniRule"/>
</dbReference>
<feature type="domain" description="C2HC/C3H-type" evidence="14">
    <location>
        <begin position="295"/>
        <end position="324"/>
    </location>
</feature>
<evidence type="ECO:0000256" key="8">
    <source>
        <dbReference type="ARBA" id="ARBA00023242"/>
    </source>
</evidence>
<dbReference type="EC" id="2.4.2.-" evidence="10"/>
<feature type="region of interest" description="Disordered" evidence="11">
    <location>
        <begin position="77"/>
        <end position="98"/>
    </location>
</feature>
<evidence type="ECO:0000313" key="15">
    <source>
        <dbReference type="EMBL" id="OLP85348.1"/>
    </source>
</evidence>
<dbReference type="GO" id="GO:0008270">
    <property type="term" value="F:zinc ion binding"/>
    <property type="evidence" value="ECO:0007669"/>
    <property type="project" value="UniProtKB-KW"/>
</dbReference>
<dbReference type="AlphaFoldDB" id="A0A1Q9CQY6"/>
<dbReference type="PROSITE" id="PS50030">
    <property type="entry name" value="UBA"/>
    <property type="match status" value="1"/>
</dbReference>
<evidence type="ECO:0000256" key="10">
    <source>
        <dbReference type="RuleBase" id="RU362114"/>
    </source>
</evidence>
<dbReference type="GO" id="GO:0010629">
    <property type="term" value="P:negative regulation of gene expression"/>
    <property type="evidence" value="ECO:0007669"/>
    <property type="project" value="TreeGrafter"/>
</dbReference>
<dbReference type="InterPro" id="IPR049899">
    <property type="entry name" value="Znf_C2HC_C3H"/>
</dbReference>
<dbReference type="SUPFAM" id="SSF56399">
    <property type="entry name" value="ADP-ribosylation"/>
    <property type="match status" value="1"/>
</dbReference>
<evidence type="ECO:0000313" key="16">
    <source>
        <dbReference type="Proteomes" id="UP000186817"/>
    </source>
</evidence>
<dbReference type="Gene3D" id="3.90.228.10">
    <property type="match status" value="1"/>
</dbReference>
<feature type="region of interest" description="Disordered" evidence="11">
    <location>
        <begin position="320"/>
        <end position="344"/>
    </location>
</feature>
<sequence>MVCYISWGACFTSTDSEEWVRQPQRSQSEVASKYLQVVKTVKSLNLPAMGLPKQNVVSAPTPPPRKRLRLMKDFDQQNSATPEKTAQPPSQSDIERKSSSDVFFEQYDGPSMSAEACHGSPEASVSLQFSDGRFLRQVLLEAQKNGSDPESISKLSQLQSMGFGPEVARVALHVAKGDECKALQLCMSGLSFVDPAAALEKCAPPAPLRCYICGQKYLTQKSLEMHIRACRRRFEMQESKRPSQERCQLLEEWELPAGSDCLQSYCENLRSRPQTLATNFEDWVETRQPMPDPSKLLPCEFCKRTFLPCRLETHQKVCLQRPKQEPRRPARRQTMPARPPPAATNSFNAFCNQLQRCPVCQRQFKPEVLAAHQKRCVQEPSAPAPVRRTAKSPPSSPSTTKRRSHSGQPPALSFTPPSRGSPSQASFRLRWSPEEGLSETSSLLDSGLIARATSEVEARICKQLAERFHGRVAGVYTASLVQQSVYDALKDTMTHEDQIPEERDLWHGTSWSFVPKILKQGFNRSFAGRHGTLLGHATYFSSDPRYSLRFCDKGGGQHGTKVLILSRVLVGRYCKGSPSDVEPPVCNDDGDRYDTTVDSMESPSIFAVFRDFQAVPLFLVEIACE</sequence>
<name>A0A1Q9CQY6_SYMMI</name>
<dbReference type="InterPro" id="IPR052056">
    <property type="entry name" value="Mono-ARTD/PARP"/>
</dbReference>
<dbReference type="GO" id="GO:0005737">
    <property type="term" value="C:cytoplasm"/>
    <property type="evidence" value="ECO:0007669"/>
    <property type="project" value="TreeGrafter"/>
</dbReference>
<dbReference type="GO" id="GO:0005634">
    <property type="term" value="C:nucleus"/>
    <property type="evidence" value="ECO:0007669"/>
    <property type="project" value="UniProtKB-SubCell"/>
</dbReference>
<evidence type="ECO:0000259" key="14">
    <source>
        <dbReference type="PROSITE" id="PS52027"/>
    </source>
</evidence>
<proteinExistence type="predicted"/>
<dbReference type="CDD" id="cd01439">
    <property type="entry name" value="TCCD_inducible_PARP_like"/>
    <property type="match status" value="1"/>
</dbReference>
<dbReference type="OrthoDB" id="6133115at2759"/>
<evidence type="ECO:0000259" key="13">
    <source>
        <dbReference type="PROSITE" id="PS51059"/>
    </source>
</evidence>
<evidence type="ECO:0000256" key="6">
    <source>
        <dbReference type="ARBA" id="ARBA00022833"/>
    </source>
</evidence>
<evidence type="ECO:0000256" key="3">
    <source>
        <dbReference type="ARBA" id="ARBA00022679"/>
    </source>
</evidence>
<accession>A0A1Q9CQY6</accession>
<evidence type="ECO:0000256" key="5">
    <source>
        <dbReference type="ARBA" id="ARBA00022771"/>
    </source>
</evidence>
<gene>
    <name evidence="15" type="primary">Parp14</name>
    <name evidence="15" type="ORF">AK812_SmicGene33676</name>
</gene>
<dbReference type="PANTHER" id="PTHR14453:SF67">
    <property type="entry name" value="POLY [ADP-RIBOSE] POLYMERASE"/>
    <property type="match status" value="1"/>
</dbReference>
<evidence type="ECO:0000256" key="4">
    <source>
        <dbReference type="ARBA" id="ARBA00022723"/>
    </source>
</evidence>
<dbReference type="PROSITE" id="PS52027">
    <property type="entry name" value="ZF_C2HC_C3H"/>
    <property type="match status" value="2"/>
</dbReference>
<dbReference type="PROSITE" id="PS51059">
    <property type="entry name" value="PARP_CATALYTIC"/>
    <property type="match status" value="1"/>
</dbReference>
<keyword evidence="4" id="KW-0479">Metal-binding</keyword>